<dbReference type="RefSeq" id="WP_377963102.1">
    <property type="nucleotide sequence ID" value="NZ_JBHZOL010000041.1"/>
</dbReference>
<evidence type="ECO:0000313" key="3">
    <source>
        <dbReference type="EMBL" id="MFE4105882.1"/>
    </source>
</evidence>
<dbReference type="SUPFAM" id="SSF53335">
    <property type="entry name" value="S-adenosyl-L-methionine-dependent methyltransferases"/>
    <property type="match status" value="1"/>
</dbReference>
<sequence>MTPAAATPDLPLRQLIAQHLQAQTPPRLTFAAYMELALYQPQWGYYAKPNPGLGPAGDFVTSPHLGHDFGELLAVQMAEFWRCLDQPDPFTLVEMGAGQGLVAADLLNALAQSEPDCLAAVNYIIVEKSAGLIRQQRQRLQPWQPRVSWRSLAELPADSITGCFFSNELVDAFPVHRLVLTAAGLQEIYVTLADTAAAVPTFQDTIGPLSTPRLAAYFDLVGIQLQPPQYPLGYQSEVNLAALDWIATVASKLQRGYLLTIDYGYPASRYYGPARSQGTLQGYYRHAHHNDPYVYVGQQDLTAHVDFTALERYGQQQGLDKLAITPQALFLMALGLGDRLDALAAIGETDPQTVQRALRRRDLLHRLIDPMGLGNFSVLLQAKGLSADERGRSLRGFTLPPLA</sequence>
<dbReference type="EMBL" id="JBHZOL010000041">
    <property type="protein sequence ID" value="MFE4105882.1"/>
    <property type="molecule type" value="Genomic_DNA"/>
</dbReference>
<keyword evidence="2" id="KW-0808">Transferase</keyword>
<dbReference type="InterPro" id="IPR003788">
    <property type="entry name" value="NDUFAF7"/>
</dbReference>
<dbReference type="Pfam" id="PF02636">
    <property type="entry name" value="Methyltransf_28"/>
    <property type="match status" value="1"/>
</dbReference>
<dbReference type="Proteomes" id="UP001600165">
    <property type="component" value="Unassembled WGS sequence"/>
</dbReference>
<dbReference type="PANTHER" id="PTHR12049">
    <property type="entry name" value="PROTEIN ARGININE METHYLTRANSFERASE NDUFAF7, MITOCHONDRIAL"/>
    <property type="match status" value="1"/>
</dbReference>
<keyword evidence="1 3" id="KW-0489">Methyltransferase</keyword>
<proteinExistence type="predicted"/>
<gene>
    <name evidence="3" type="ORF">ACFVKH_06315</name>
</gene>
<dbReference type="InterPro" id="IPR038375">
    <property type="entry name" value="NDUFAF7_sf"/>
</dbReference>
<organism evidence="3 4">
    <name type="scientific">Almyronema epifaneia S1</name>
    <dbReference type="NCBI Taxonomy" id="2991925"/>
    <lineage>
        <taxon>Bacteria</taxon>
        <taxon>Bacillati</taxon>
        <taxon>Cyanobacteriota</taxon>
        <taxon>Cyanophyceae</taxon>
        <taxon>Nodosilineales</taxon>
        <taxon>Nodosilineaceae</taxon>
        <taxon>Almyronema</taxon>
        <taxon>Almyronema epifaneia</taxon>
    </lineage>
</organism>
<dbReference type="PANTHER" id="PTHR12049:SF7">
    <property type="entry name" value="PROTEIN ARGININE METHYLTRANSFERASE NDUFAF7, MITOCHONDRIAL"/>
    <property type="match status" value="1"/>
</dbReference>
<comment type="caution">
    <text evidence="3">The sequence shown here is derived from an EMBL/GenBank/DDBJ whole genome shotgun (WGS) entry which is preliminary data.</text>
</comment>
<dbReference type="GO" id="GO:0008168">
    <property type="term" value="F:methyltransferase activity"/>
    <property type="evidence" value="ECO:0007669"/>
    <property type="project" value="UniProtKB-KW"/>
</dbReference>
<dbReference type="InterPro" id="IPR029063">
    <property type="entry name" value="SAM-dependent_MTases_sf"/>
</dbReference>
<dbReference type="GO" id="GO:0032259">
    <property type="term" value="P:methylation"/>
    <property type="evidence" value="ECO:0007669"/>
    <property type="project" value="UniProtKB-KW"/>
</dbReference>
<keyword evidence="4" id="KW-1185">Reference proteome</keyword>
<protein>
    <submittedName>
        <fullName evidence="3">Class I SAM-dependent methyltransferase</fullName>
    </submittedName>
</protein>
<evidence type="ECO:0000313" key="4">
    <source>
        <dbReference type="Proteomes" id="UP001600165"/>
    </source>
</evidence>
<reference evidence="3 4" key="1">
    <citation type="submission" date="2024-10" db="EMBL/GenBank/DDBJ databases">
        <authorList>
            <person name="Ratan Roy A."/>
            <person name="Morales Sandoval P.H."/>
            <person name="De Los Santos Villalobos S."/>
            <person name="Chakraborty S."/>
            <person name="Mukherjee J."/>
        </authorList>
    </citation>
    <scope>NUCLEOTIDE SEQUENCE [LARGE SCALE GENOMIC DNA]</scope>
    <source>
        <strain evidence="3 4">S1</strain>
    </source>
</reference>
<name>A0ABW6IDE1_9CYAN</name>
<dbReference type="Gene3D" id="3.40.50.12710">
    <property type="match status" value="1"/>
</dbReference>
<accession>A0ABW6IDE1</accession>
<evidence type="ECO:0000256" key="2">
    <source>
        <dbReference type="ARBA" id="ARBA00022679"/>
    </source>
</evidence>
<evidence type="ECO:0000256" key="1">
    <source>
        <dbReference type="ARBA" id="ARBA00022603"/>
    </source>
</evidence>